<name>A0A9N9SLP9_PHACE</name>
<reference evidence="2" key="2">
    <citation type="submission" date="2022-10" db="EMBL/GenBank/DDBJ databases">
        <authorList>
            <consortium name="ENA_rothamsted_submissions"/>
            <consortium name="culmorum"/>
            <person name="King R."/>
        </authorList>
    </citation>
    <scope>NUCLEOTIDE SEQUENCE</scope>
</reference>
<accession>A0A9N9SLP9</accession>
<keyword evidence="3" id="KW-1185">Reference proteome</keyword>
<dbReference type="EMBL" id="OU896714">
    <property type="protein sequence ID" value="CAG9824475.1"/>
    <property type="molecule type" value="Genomic_DNA"/>
</dbReference>
<feature type="non-terminal residue" evidence="2">
    <location>
        <position position="152"/>
    </location>
</feature>
<sequence>NERLLKKLEEVNSSPLIPARPAFSAEILNSSDNQGANIWTNPIPDKSPVNSSNQIPDHIRKELDKRQIGNGNHGMKNHRRPSSLEEKTNATRTVRLKTSDSADDNTQKYGSDTHEANKDLMQRRFSVANPSMMKRPEIFGSVISLTDEDELN</sequence>
<dbReference type="OrthoDB" id="3176171at2759"/>
<protein>
    <submittedName>
        <fullName evidence="2">Uncharacterized protein</fullName>
    </submittedName>
</protein>
<feature type="compositionally biased region" description="Basic and acidic residues" evidence="1">
    <location>
        <begin position="57"/>
        <end position="67"/>
    </location>
</feature>
<evidence type="ECO:0000256" key="1">
    <source>
        <dbReference type="SAM" id="MobiDB-lite"/>
    </source>
</evidence>
<gene>
    <name evidence="2" type="ORF">PHAECO_LOCUS11709</name>
</gene>
<evidence type="ECO:0000313" key="2">
    <source>
        <dbReference type="EMBL" id="CAG9824475.1"/>
    </source>
</evidence>
<dbReference type="AlphaFoldDB" id="A0A9N9SLP9"/>
<dbReference type="Proteomes" id="UP001153737">
    <property type="component" value="Chromosome 8"/>
</dbReference>
<feature type="region of interest" description="Disordered" evidence="1">
    <location>
        <begin position="36"/>
        <end position="116"/>
    </location>
</feature>
<organism evidence="2 3">
    <name type="scientific">Phaedon cochleariae</name>
    <name type="common">Mustard beetle</name>
    <dbReference type="NCBI Taxonomy" id="80249"/>
    <lineage>
        <taxon>Eukaryota</taxon>
        <taxon>Metazoa</taxon>
        <taxon>Ecdysozoa</taxon>
        <taxon>Arthropoda</taxon>
        <taxon>Hexapoda</taxon>
        <taxon>Insecta</taxon>
        <taxon>Pterygota</taxon>
        <taxon>Neoptera</taxon>
        <taxon>Endopterygota</taxon>
        <taxon>Coleoptera</taxon>
        <taxon>Polyphaga</taxon>
        <taxon>Cucujiformia</taxon>
        <taxon>Chrysomeloidea</taxon>
        <taxon>Chrysomelidae</taxon>
        <taxon>Chrysomelinae</taxon>
        <taxon>Chrysomelini</taxon>
        <taxon>Phaedon</taxon>
    </lineage>
</organism>
<evidence type="ECO:0000313" key="3">
    <source>
        <dbReference type="Proteomes" id="UP001153737"/>
    </source>
</evidence>
<reference evidence="2" key="1">
    <citation type="submission" date="2022-01" db="EMBL/GenBank/DDBJ databases">
        <authorList>
            <person name="King R."/>
        </authorList>
    </citation>
    <scope>NUCLEOTIDE SEQUENCE</scope>
</reference>
<proteinExistence type="predicted"/>